<reference evidence="2" key="1">
    <citation type="submission" date="2018-06" db="EMBL/GenBank/DDBJ databases">
        <authorList>
            <person name="Zhirakovskaya E."/>
        </authorList>
    </citation>
    <scope>NUCLEOTIDE SEQUENCE</scope>
</reference>
<dbReference type="Gene3D" id="3.30.310.170">
    <property type="entry name" value="Outer membrane protein assembly factor BamC"/>
    <property type="match status" value="1"/>
</dbReference>
<keyword evidence="1" id="KW-0472">Membrane</keyword>
<dbReference type="InterPro" id="IPR010653">
    <property type="entry name" value="NlpB/DapX"/>
</dbReference>
<protein>
    <recommendedName>
        <fullName evidence="3">Outer membrane protein assembly factor BamC</fullName>
    </recommendedName>
</protein>
<proteinExistence type="predicted"/>
<sequence length="345" mass="38546">MQASPFSRAAKIPLRISLMLCALFLLSACGWLSNKPTTTEVNVLPPLEVPPDLVKPQGKAPLRVPEVTPAKAATDCVPHAPELARIAQRVLPPQKDVRIVRDGRHRWLMVEVEPEQLWPLARKFLSQHGYRIAVDQPDIALIETDWKPLGTGADGNPTLSERLRLRIEPGQVPGSTEVYISEALRGRVADGKWELRSPDEERAAEMLYRLARYLGNEDVGQAMPLKTLDSKIDWDEDGTVRLRIDAPWEAVWRRAGIALDNLGYIIEDRDRANRVYSIYTEVASGKTEEEVKYGKPESATVRLTYTLKISEVDQATLIGVLDSAGNPDNSSQARHLLTQIQGQLR</sequence>
<keyword evidence="1" id="KW-0812">Transmembrane</keyword>
<dbReference type="AlphaFoldDB" id="A0A3B1A1Z4"/>
<feature type="transmembrane region" description="Helical" evidence="1">
    <location>
        <begin position="12"/>
        <end position="33"/>
    </location>
</feature>
<dbReference type="InterPro" id="IPR042268">
    <property type="entry name" value="BamC_C"/>
</dbReference>
<dbReference type="Pfam" id="PF06804">
    <property type="entry name" value="Lipoprotein_18"/>
    <property type="match status" value="1"/>
</dbReference>
<evidence type="ECO:0000256" key="1">
    <source>
        <dbReference type="SAM" id="Phobius"/>
    </source>
</evidence>
<organism evidence="2">
    <name type="scientific">hydrothermal vent metagenome</name>
    <dbReference type="NCBI Taxonomy" id="652676"/>
    <lineage>
        <taxon>unclassified sequences</taxon>
        <taxon>metagenomes</taxon>
        <taxon>ecological metagenomes</taxon>
    </lineage>
</organism>
<evidence type="ECO:0000313" key="2">
    <source>
        <dbReference type="EMBL" id="VAW98081.1"/>
    </source>
</evidence>
<gene>
    <name evidence="2" type="ORF">MNBD_GAMMA20-69</name>
</gene>
<keyword evidence="1" id="KW-1133">Transmembrane helix</keyword>
<name>A0A3B1A1Z4_9ZZZZ</name>
<dbReference type="EMBL" id="UOFU01000137">
    <property type="protein sequence ID" value="VAW98081.1"/>
    <property type="molecule type" value="Genomic_DNA"/>
</dbReference>
<evidence type="ECO:0008006" key="3">
    <source>
        <dbReference type="Google" id="ProtNLM"/>
    </source>
</evidence>
<accession>A0A3B1A1Z4</accession>